<protein>
    <recommendedName>
        <fullName evidence="1">DUF6593 domain-containing protein</fullName>
    </recommendedName>
</protein>
<feature type="domain" description="DUF6593" evidence="1">
    <location>
        <begin position="1"/>
        <end position="77"/>
    </location>
</feature>
<sequence length="100" mass="11473">RVFTASDGAEYKWVLGLTTSELFTNTSPTTPVAKFHRRKLGIFTPKAIRTHLEIYPAGHYIADEIFLTFIYVKRPRHRRNKNTNSLIPIPTSKMPSLLCL</sequence>
<dbReference type="Proteomes" id="UP000297245">
    <property type="component" value="Unassembled WGS sequence"/>
</dbReference>
<dbReference type="InterPro" id="IPR046528">
    <property type="entry name" value="DUF6593"/>
</dbReference>
<name>A0A4S8LD94_DENBC</name>
<reference evidence="2 3" key="1">
    <citation type="journal article" date="2019" name="Nat. Ecol. Evol.">
        <title>Megaphylogeny resolves global patterns of mushroom evolution.</title>
        <authorList>
            <person name="Varga T."/>
            <person name="Krizsan K."/>
            <person name="Foldi C."/>
            <person name="Dima B."/>
            <person name="Sanchez-Garcia M."/>
            <person name="Sanchez-Ramirez S."/>
            <person name="Szollosi G.J."/>
            <person name="Szarkandi J.G."/>
            <person name="Papp V."/>
            <person name="Albert L."/>
            <person name="Andreopoulos W."/>
            <person name="Angelini C."/>
            <person name="Antonin V."/>
            <person name="Barry K.W."/>
            <person name="Bougher N.L."/>
            <person name="Buchanan P."/>
            <person name="Buyck B."/>
            <person name="Bense V."/>
            <person name="Catcheside P."/>
            <person name="Chovatia M."/>
            <person name="Cooper J."/>
            <person name="Damon W."/>
            <person name="Desjardin D."/>
            <person name="Finy P."/>
            <person name="Geml J."/>
            <person name="Haridas S."/>
            <person name="Hughes K."/>
            <person name="Justo A."/>
            <person name="Karasinski D."/>
            <person name="Kautmanova I."/>
            <person name="Kiss B."/>
            <person name="Kocsube S."/>
            <person name="Kotiranta H."/>
            <person name="LaButti K.M."/>
            <person name="Lechner B.E."/>
            <person name="Liimatainen K."/>
            <person name="Lipzen A."/>
            <person name="Lukacs Z."/>
            <person name="Mihaltcheva S."/>
            <person name="Morgado L.N."/>
            <person name="Niskanen T."/>
            <person name="Noordeloos M.E."/>
            <person name="Ohm R.A."/>
            <person name="Ortiz-Santana B."/>
            <person name="Ovrebo C."/>
            <person name="Racz N."/>
            <person name="Riley R."/>
            <person name="Savchenko A."/>
            <person name="Shiryaev A."/>
            <person name="Soop K."/>
            <person name="Spirin V."/>
            <person name="Szebenyi C."/>
            <person name="Tomsovsky M."/>
            <person name="Tulloss R.E."/>
            <person name="Uehling J."/>
            <person name="Grigoriev I.V."/>
            <person name="Vagvolgyi C."/>
            <person name="Papp T."/>
            <person name="Martin F.M."/>
            <person name="Miettinen O."/>
            <person name="Hibbett D.S."/>
            <person name="Nagy L.G."/>
        </authorList>
    </citation>
    <scope>NUCLEOTIDE SEQUENCE [LARGE SCALE GENOMIC DNA]</scope>
    <source>
        <strain evidence="2 3">CBS 962.96</strain>
    </source>
</reference>
<dbReference type="Pfam" id="PF20236">
    <property type="entry name" value="DUF6593"/>
    <property type="match status" value="1"/>
</dbReference>
<evidence type="ECO:0000313" key="2">
    <source>
        <dbReference type="EMBL" id="THU86690.1"/>
    </source>
</evidence>
<evidence type="ECO:0000313" key="3">
    <source>
        <dbReference type="Proteomes" id="UP000297245"/>
    </source>
</evidence>
<dbReference type="EMBL" id="ML179485">
    <property type="protein sequence ID" value="THU86690.1"/>
    <property type="molecule type" value="Genomic_DNA"/>
</dbReference>
<gene>
    <name evidence="2" type="ORF">K435DRAFT_683150</name>
</gene>
<evidence type="ECO:0000259" key="1">
    <source>
        <dbReference type="Pfam" id="PF20236"/>
    </source>
</evidence>
<accession>A0A4S8LD94</accession>
<dbReference type="OrthoDB" id="3031692at2759"/>
<organism evidence="2 3">
    <name type="scientific">Dendrothele bispora (strain CBS 962.96)</name>
    <dbReference type="NCBI Taxonomy" id="1314807"/>
    <lineage>
        <taxon>Eukaryota</taxon>
        <taxon>Fungi</taxon>
        <taxon>Dikarya</taxon>
        <taxon>Basidiomycota</taxon>
        <taxon>Agaricomycotina</taxon>
        <taxon>Agaricomycetes</taxon>
        <taxon>Agaricomycetidae</taxon>
        <taxon>Agaricales</taxon>
        <taxon>Agaricales incertae sedis</taxon>
        <taxon>Dendrothele</taxon>
    </lineage>
</organism>
<keyword evidence="3" id="KW-1185">Reference proteome</keyword>
<dbReference type="AlphaFoldDB" id="A0A4S8LD94"/>
<feature type="non-terminal residue" evidence="2">
    <location>
        <position position="1"/>
    </location>
</feature>
<proteinExistence type="predicted"/>